<name>A0A7K0FQB2_9SPHI</name>
<feature type="domain" description="Right handed beta helix" evidence="2">
    <location>
        <begin position="340"/>
        <end position="424"/>
    </location>
</feature>
<feature type="signal peptide" evidence="1">
    <location>
        <begin position="1"/>
        <end position="18"/>
    </location>
</feature>
<keyword evidence="1" id="KW-0732">Signal</keyword>
<dbReference type="EMBL" id="WKJI01000003">
    <property type="protein sequence ID" value="MRX48134.1"/>
    <property type="molecule type" value="Genomic_DNA"/>
</dbReference>
<dbReference type="InterPro" id="IPR039448">
    <property type="entry name" value="Beta_helix"/>
</dbReference>
<evidence type="ECO:0000256" key="1">
    <source>
        <dbReference type="SAM" id="SignalP"/>
    </source>
</evidence>
<feature type="chain" id="PRO_5029827278" evidence="1">
    <location>
        <begin position="19"/>
        <end position="747"/>
    </location>
</feature>
<dbReference type="Proteomes" id="UP000462931">
    <property type="component" value="Unassembled WGS sequence"/>
</dbReference>
<dbReference type="RefSeq" id="WP_154288228.1">
    <property type="nucleotide sequence ID" value="NZ_WKJI01000003.1"/>
</dbReference>
<dbReference type="Gene3D" id="2.160.20.10">
    <property type="entry name" value="Single-stranded right-handed beta-helix, Pectin lyase-like"/>
    <property type="match status" value="2"/>
</dbReference>
<organism evidence="3 4">
    <name type="scientific">Pedobacter puniceum</name>
    <dbReference type="NCBI Taxonomy" id="2666136"/>
    <lineage>
        <taxon>Bacteria</taxon>
        <taxon>Pseudomonadati</taxon>
        <taxon>Bacteroidota</taxon>
        <taxon>Sphingobacteriia</taxon>
        <taxon>Sphingobacteriales</taxon>
        <taxon>Sphingobacteriaceae</taxon>
        <taxon>Pedobacter</taxon>
    </lineage>
</organism>
<dbReference type="SUPFAM" id="SSF51126">
    <property type="entry name" value="Pectin lyase-like"/>
    <property type="match status" value="1"/>
</dbReference>
<evidence type="ECO:0000313" key="3">
    <source>
        <dbReference type="EMBL" id="MRX48134.1"/>
    </source>
</evidence>
<dbReference type="InterPro" id="IPR006626">
    <property type="entry name" value="PbH1"/>
</dbReference>
<reference evidence="3 4" key="1">
    <citation type="submission" date="2019-11" db="EMBL/GenBank/DDBJ databases">
        <authorList>
            <person name="Cheng Q."/>
            <person name="Yang Z."/>
        </authorList>
    </citation>
    <scope>NUCLEOTIDE SEQUENCE [LARGE SCALE GENOMIC DNA]</scope>
    <source>
        <strain evidence="3 4">HX-22-1</strain>
    </source>
</reference>
<dbReference type="InterPro" id="IPR011050">
    <property type="entry name" value="Pectin_lyase_fold/virulence"/>
</dbReference>
<protein>
    <submittedName>
        <fullName evidence="3">Right-handed parallel beta-helix repeat-containing protein</fullName>
    </submittedName>
</protein>
<dbReference type="AlphaFoldDB" id="A0A7K0FQB2"/>
<dbReference type="PANTHER" id="PTHR36453:SF1">
    <property type="entry name" value="RIGHT HANDED BETA HELIX DOMAIN-CONTAINING PROTEIN"/>
    <property type="match status" value="1"/>
</dbReference>
<evidence type="ECO:0000259" key="2">
    <source>
        <dbReference type="Pfam" id="PF13229"/>
    </source>
</evidence>
<sequence length="747" mass="84073">MKLILSITLLLGIQAASAQQFYVSPTGNDNHKGTLEQPFATLAKAQQAVRNFKQNNPKTKITVFLRGGRYQLNSSFKLGQDDSGTPNAPIVYQAYGNEKPVLNAAVKIDEKSWKPLSKEARERVHPKVDANKLVALDLVALKTKNVQQFAPKNSFTTEWYSIDLFANNKRQPISKWPNIGENIRGVNDPGWTTTNGSKDERSFYFAEGGKPEDKDGFNELDADGTNRSQRWANSLKKGHEIWLKGVWRTPWDPVTMKVEEINLNDKSIKLFNAPQLGMGSKYSPEVSKNPLYRVGSGKEGYYILNYLDEIDQPGEWAVDFKDKMLYYYPIKPLKQLEVMIADNKEPMISLQNAAYVQFIGLTLEGGLGNGFDLRSTSNIQIMGCDIKNVGNNGILIEGGSRHKVLSNNIFEVAACAIDIRNVGSRSRLISSFDTIKNNYIHDIGVLNFREAIFLKNAVGVVLANNLIHDVPKGAFRSDEINDCIIEYNEVHNIALKEGDTGVYYNYGGWSTYGNIFRYNFSHHTNRANGFYSDDGDSGDFYYKNIVHNAADAVKFGGGHHNVAENNLIVECKAQVIDDRGIARNYYLGTKYETNLTQFNVFAEPWLSYGKKMMKDYNLKDSLWADILKTTWQPEHPNGCRVKNNVAVKSGPFQKPKNGKVEIADNLEIPTIQAAGFYNYPEMDLRTNNPAILAKFPDLNEAFPKMGLQVDSYRKVVPTRKQTAGLSNRTNAEVVDTEDKMIDNYKKK</sequence>
<evidence type="ECO:0000313" key="4">
    <source>
        <dbReference type="Proteomes" id="UP000462931"/>
    </source>
</evidence>
<dbReference type="PANTHER" id="PTHR36453">
    <property type="entry name" value="SECRETED PROTEIN-RELATED"/>
    <property type="match status" value="1"/>
</dbReference>
<proteinExistence type="predicted"/>
<gene>
    <name evidence="3" type="ORF">GJJ64_13125</name>
</gene>
<accession>A0A7K0FQB2</accession>
<dbReference type="Pfam" id="PF13229">
    <property type="entry name" value="Beta_helix"/>
    <property type="match status" value="1"/>
</dbReference>
<dbReference type="InterPro" id="IPR012334">
    <property type="entry name" value="Pectin_lyas_fold"/>
</dbReference>
<dbReference type="SMART" id="SM00710">
    <property type="entry name" value="PbH1"/>
    <property type="match status" value="5"/>
</dbReference>
<keyword evidence="4" id="KW-1185">Reference proteome</keyword>
<comment type="caution">
    <text evidence="3">The sequence shown here is derived from an EMBL/GenBank/DDBJ whole genome shotgun (WGS) entry which is preliminary data.</text>
</comment>